<comment type="caution">
    <text evidence="2">The sequence shown here is derived from an EMBL/GenBank/DDBJ whole genome shotgun (WGS) entry which is preliminary data.</text>
</comment>
<proteinExistence type="predicted"/>
<evidence type="ECO:0000313" key="3">
    <source>
        <dbReference type="Proteomes" id="UP000625804"/>
    </source>
</evidence>
<name>A0A8J8GG17_9BACI</name>
<dbReference type="AlphaFoldDB" id="A0A8J8GG17"/>
<protein>
    <submittedName>
        <fullName evidence="2">Uncharacterized protein</fullName>
    </submittedName>
</protein>
<dbReference type="EMBL" id="JABTTE010000022">
    <property type="protein sequence ID" value="NSL52814.1"/>
    <property type="molecule type" value="Genomic_DNA"/>
</dbReference>
<organism evidence="2 3">
    <name type="scientific">Calidifontibacillus erzurumensis</name>
    <dbReference type="NCBI Taxonomy" id="2741433"/>
    <lineage>
        <taxon>Bacteria</taxon>
        <taxon>Bacillati</taxon>
        <taxon>Bacillota</taxon>
        <taxon>Bacilli</taxon>
        <taxon>Bacillales</taxon>
        <taxon>Bacillaceae</taxon>
        <taxon>Calidifontibacillus/Schinkia group</taxon>
        <taxon>Calidifontibacillus</taxon>
    </lineage>
</organism>
<gene>
    <name evidence="2" type="ORF">HR057_13740</name>
</gene>
<feature type="transmembrane region" description="Helical" evidence="1">
    <location>
        <begin position="38"/>
        <end position="57"/>
    </location>
</feature>
<dbReference type="RefSeq" id="WP_173732015.1">
    <property type="nucleotide sequence ID" value="NZ_JABTTE010000022.1"/>
</dbReference>
<evidence type="ECO:0000313" key="2">
    <source>
        <dbReference type="EMBL" id="NSL52814.1"/>
    </source>
</evidence>
<keyword evidence="1" id="KW-0472">Membrane</keyword>
<keyword evidence="1" id="KW-0812">Transmembrane</keyword>
<keyword evidence="1" id="KW-1133">Transmembrane helix</keyword>
<evidence type="ECO:0000256" key="1">
    <source>
        <dbReference type="SAM" id="Phobius"/>
    </source>
</evidence>
<keyword evidence="3" id="KW-1185">Reference proteome</keyword>
<accession>A0A8J8GG17</accession>
<sequence>MTGIFFFILILTVAIMFRVVLKTAKNKVVYFYGKITNFVLVFYIVLILIATVLYIGITNDREMVSERISAEEITKAMNAQMNFYHYIESGKLSETDGVFINKEWHFPIPDNRLIVSSTRMDGNDDWIVVEKKKETDDDKKVHIIQYMTKSIIDDYDYSHHIQPPNIKVNQQGIQINHPAQTELKFTKFTKEFTINQFTSPQYTDEHIFSSINHISGQHVLYMQVPESVEIVEGKGVYLQFID</sequence>
<dbReference type="Proteomes" id="UP000625804">
    <property type="component" value="Unassembled WGS sequence"/>
</dbReference>
<reference evidence="2" key="1">
    <citation type="submission" date="2020-06" db="EMBL/GenBank/DDBJ databases">
        <title>A novel thermopfilic bacterium from Erzurum, Turkey.</title>
        <authorList>
            <person name="Adiguzel A."/>
            <person name="Ay H."/>
            <person name="Baltaci M.O."/>
        </authorList>
    </citation>
    <scope>NUCLEOTIDE SEQUENCE</scope>
    <source>
        <strain evidence="2">P2</strain>
    </source>
</reference>